<accession>A0ABQ1TKX7</accession>
<comment type="cofactor">
    <cofactor evidence="1">
        <name>Mg(2+)</name>
        <dbReference type="ChEBI" id="CHEBI:18420"/>
    </cofactor>
</comment>
<dbReference type="InterPro" id="IPR008162">
    <property type="entry name" value="Pyrophosphatase"/>
</dbReference>
<name>A0ABQ1TKX7_9BACT</name>
<evidence type="ECO:0000256" key="5">
    <source>
        <dbReference type="ARBA" id="ARBA00022842"/>
    </source>
</evidence>
<comment type="caution">
    <text evidence="6">The sequence shown here is derived from an EMBL/GenBank/DDBJ whole genome shotgun (WGS) entry which is preliminary data.</text>
</comment>
<evidence type="ECO:0000256" key="3">
    <source>
        <dbReference type="ARBA" id="ARBA00022723"/>
    </source>
</evidence>
<dbReference type="EC" id="3.6.1.1" evidence="2"/>
<dbReference type="InterPro" id="IPR036649">
    <property type="entry name" value="Pyrophosphatase_sf"/>
</dbReference>
<evidence type="ECO:0000256" key="1">
    <source>
        <dbReference type="ARBA" id="ARBA00001946"/>
    </source>
</evidence>
<keyword evidence="5" id="KW-0460">Magnesium</keyword>
<gene>
    <name evidence="6" type="ORF">GCM10011383_02780</name>
</gene>
<reference evidence="7" key="1">
    <citation type="journal article" date="2019" name="Int. J. Syst. Evol. Microbiol.">
        <title>The Global Catalogue of Microorganisms (GCM) 10K type strain sequencing project: providing services to taxonomists for standard genome sequencing and annotation.</title>
        <authorList>
            <consortium name="The Broad Institute Genomics Platform"/>
            <consortium name="The Broad Institute Genome Sequencing Center for Infectious Disease"/>
            <person name="Wu L."/>
            <person name="Ma J."/>
        </authorList>
    </citation>
    <scope>NUCLEOTIDE SEQUENCE [LARGE SCALE GENOMIC DNA]</scope>
    <source>
        <strain evidence="7">CGMCC 1.15197</strain>
    </source>
</reference>
<dbReference type="PROSITE" id="PS51257">
    <property type="entry name" value="PROKAR_LIPOPROTEIN"/>
    <property type="match status" value="1"/>
</dbReference>
<dbReference type="Pfam" id="PF00719">
    <property type="entry name" value="Pyrophosphatase"/>
    <property type="match status" value="1"/>
</dbReference>
<keyword evidence="4" id="KW-0378">Hydrolase</keyword>
<dbReference type="EMBL" id="BMHT01000001">
    <property type="protein sequence ID" value="GGE95488.1"/>
    <property type="molecule type" value="Genomic_DNA"/>
</dbReference>
<keyword evidence="3" id="KW-0479">Metal-binding</keyword>
<dbReference type="SUPFAM" id="SSF50324">
    <property type="entry name" value="Inorganic pyrophosphatase"/>
    <property type="match status" value="1"/>
</dbReference>
<protein>
    <recommendedName>
        <fullName evidence="2">inorganic diphosphatase</fullName>
        <ecNumber evidence="2">3.6.1.1</ecNumber>
    </recommendedName>
</protein>
<dbReference type="Gene3D" id="3.90.80.10">
    <property type="entry name" value="Inorganic pyrophosphatase"/>
    <property type="match status" value="1"/>
</dbReference>
<sequence length="200" mass="22146">MRFLAPYLFTTTTLIGLASCQPDYANLPTFSSDHKLLQAVVETPAGTNHEREYDPATKEFRNRQRAGTDRLIEFLPYPGNYGFIPGTHTVPTSEFPTGKPLAVLILTESQPSGTILEVVPIGMVVLEEAGALEKVILAVPVRPSQQILPDVMTWAALIRHYPAVRESLRLWFLHRSEAGAVHVVGWKDELAAERAVRASM</sequence>
<proteinExistence type="predicted"/>
<evidence type="ECO:0000256" key="4">
    <source>
        <dbReference type="ARBA" id="ARBA00022801"/>
    </source>
</evidence>
<evidence type="ECO:0000256" key="2">
    <source>
        <dbReference type="ARBA" id="ARBA00012146"/>
    </source>
</evidence>
<evidence type="ECO:0000313" key="7">
    <source>
        <dbReference type="Proteomes" id="UP000632273"/>
    </source>
</evidence>
<keyword evidence="7" id="KW-1185">Reference proteome</keyword>
<dbReference type="RefSeq" id="WP_188810191.1">
    <property type="nucleotide sequence ID" value="NZ_BMHT01000001.1"/>
</dbReference>
<organism evidence="6 7">
    <name type="scientific">Hymenobacter cavernae</name>
    <dbReference type="NCBI Taxonomy" id="2044852"/>
    <lineage>
        <taxon>Bacteria</taxon>
        <taxon>Pseudomonadati</taxon>
        <taxon>Bacteroidota</taxon>
        <taxon>Cytophagia</taxon>
        <taxon>Cytophagales</taxon>
        <taxon>Hymenobacteraceae</taxon>
        <taxon>Hymenobacter</taxon>
    </lineage>
</organism>
<dbReference type="Proteomes" id="UP000632273">
    <property type="component" value="Unassembled WGS sequence"/>
</dbReference>
<evidence type="ECO:0000313" key="6">
    <source>
        <dbReference type="EMBL" id="GGE95488.1"/>
    </source>
</evidence>